<dbReference type="SMART" id="SM00160">
    <property type="entry name" value="RanBD"/>
    <property type="match status" value="1"/>
</dbReference>
<feature type="compositionally biased region" description="Polar residues" evidence="10">
    <location>
        <begin position="201"/>
        <end position="215"/>
    </location>
</feature>
<comment type="subcellular location">
    <subcellularLocation>
        <location evidence="1">Nucleus</location>
        <location evidence="1">Nuclear pore complex</location>
    </subcellularLocation>
</comment>
<keyword evidence="9" id="KW-0539">Nucleus</keyword>
<keyword evidence="2" id="KW-0813">Transport</keyword>
<evidence type="ECO:0000256" key="1">
    <source>
        <dbReference type="ARBA" id="ARBA00004567"/>
    </source>
</evidence>
<evidence type="ECO:0000256" key="6">
    <source>
        <dbReference type="ARBA" id="ARBA00022990"/>
    </source>
</evidence>
<keyword evidence="3" id="KW-0677">Repeat</keyword>
<dbReference type="PANTHER" id="PTHR23138">
    <property type="entry name" value="RAN BINDING PROTEIN"/>
    <property type="match status" value="1"/>
</dbReference>
<keyword evidence="5" id="KW-0653">Protein transport</keyword>
<evidence type="ECO:0000256" key="9">
    <source>
        <dbReference type="ARBA" id="ARBA00023242"/>
    </source>
</evidence>
<dbReference type="InterPro" id="IPR011993">
    <property type="entry name" value="PH-like_dom_sf"/>
</dbReference>
<feature type="region of interest" description="Disordered" evidence="10">
    <location>
        <begin position="265"/>
        <end position="297"/>
    </location>
</feature>
<feature type="region of interest" description="Disordered" evidence="10">
    <location>
        <begin position="88"/>
        <end position="144"/>
    </location>
</feature>
<feature type="compositionally biased region" description="Basic and acidic residues" evidence="10">
    <location>
        <begin position="367"/>
        <end position="376"/>
    </location>
</feature>
<dbReference type="SUPFAM" id="SSF50729">
    <property type="entry name" value="PH domain-like"/>
    <property type="match status" value="1"/>
</dbReference>
<keyword evidence="8" id="KW-0906">Nuclear pore complex</keyword>
<evidence type="ECO:0000313" key="13">
    <source>
        <dbReference type="Proteomes" id="UP001258017"/>
    </source>
</evidence>
<dbReference type="AlphaFoldDB" id="A0AAD9RXM1"/>
<evidence type="ECO:0000256" key="4">
    <source>
        <dbReference type="ARBA" id="ARBA00022816"/>
    </source>
</evidence>
<feature type="compositionally biased region" description="Low complexity" evidence="10">
    <location>
        <begin position="88"/>
        <end position="99"/>
    </location>
</feature>
<dbReference type="GO" id="GO:0006606">
    <property type="term" value="P:protein import into nucleus"/>
    <property type="evidence" value="ECO:0007669"/>
    <property type="project" value="TreeGrafter"/>
</dbReference>
<feature type="compositionally biased region" description="Basic and acidic residues" evidence="10">
    <location>
        <begin position="124"/>
        <end position="142"/>
    </location>
</feature>
<organism evidence="12 13">
    <name type="scientific">Odynerus spinipes</name>
    <dbReference type="NCBI Taxonomy" id="1348599"/>
    <lineage>
        <taxon>Eukaryota</taxon>
        <taxon>Metazoa</taxon>
        <taxon>Ecdysozoa</taxon>
        <taxon>Arthropoda</taxon>
        <taxon>Hexapoda</taxon>
        <taxon>Insecta</taxon>
        <taxon>Pterygota</taxon>
        <taxon>Neoptera</taxon>
        <taxon>Endopterygota</taxon>
        <taxon>Hymenoptera</taxon>
        <taxon>Apocrita</taxon>
        <taxon>Aculeata</taxon>
        <taxon>Vespoidea</taxon>
        <taxon>Vespidae</taxon>
        <taxon>Eumeninae</taxon>
        <taxon>Odynerus</taxon>
    </lineage>
</organism>
<gene>
    <name evidence="12" type="ORF">KPH14_003177</name>
</gene>
<reference evidence="12" key="1">
    <citation type="submission" date="2021-08" db="EMBL/GenBank/DDBJ databases">
        <authorList>
            <person name="Misof B."/>
            <person name="Oliver O."/>
            <person name="Podsiadlowski L."/>
            <person name="Donath A."/>
            <person name="Peters R."/>
            <person name="Mayer C."/>
            <person name="Rust J."/>
            <person name="Gunkel S."/>
            <person name="Lesny P."/>
            <person name="Martin S."/>
            <person name="Oeyen J.P."/>
            <person name="Petersen M."/>
            <person name="Panagiotis P."/>
            <person name="Wilbrandt J."/>
            <person name="Tanja T."/>
        </authorList>
    </citation>
    <scope>NUCLEOTIDE SEQUENCE</scope>
    <source>
        <strain evidence="12">GBR_01_08_01A</strain>
        <tissue evidence="12">Thorax + abdomen</tissue>
    </source>
</reference>
<proteinExistence type="predicted"/>
<dbReference type="Pfam" id="PF00638">
    <property type="entry name" value="Ran_BP1"/>
    <property type="match status" value="1"/>
</dbReference>
<dbReference type="InterPro" id="IPR045255">
    <property type="entry name" value="RanBP1-like"/>
</dbReference>
<feature type="compositionally biased region" description="Polar residues" evidence="10">
    <location>
        <begin position="100"/>
        <end position="123"/>
    </location>
</feature>
<comment type="caution">
    <text evidence="12">The sequence shown here is derived from an EMBL/GenBank/DDBJ whole genome shotgun (WGS) entry which is preliminary data.</text>
</comment>
<dbReference type="GO" id="GO:0005643">
    <property type="term" value="C:nuclear pore"/>
    <property type="evidence" value="ECO:0007669"/>
    <property type="project" value="UniProtKB-SubCell"/>
</dbReference>
<dbReference type="Proteomes" id="UP001258017">
    <property type="component" value="Unassembled WGS sequence"/>
</dbReference>
<dbReference type="EMBL" id="JAIFRP010000007">
    <property type="protein sequence ID" value="KAK2587473.1"/>
    <property type="molecule type" value="Genomic_DNA"/>
</dbReference>
<evidence type="ECO:0000259" key="11">
    <source>
        <dbReference type="SMART" id="SM00160"/>
    </source>
</evidence>
<accession>A0AAD9RXM1</accession>
<evidence type="ECO:0000256" key="10">
    <source>
        <dbReference type="SAM" id="MobiDB-lite"/>
    </source>
</evidence>
<reference evidence="12" key="2">
    <citation type="journal article" date="2023" name="Commun. Biol.">
        <title>Intrasexual cuticular hydrocarbon dimorphism in a wasp sheds light on hydrocarbon biosynthesis genes in Hymenoptera.</title>
        <authorList>
            <person name="Moris V.C."/>
            <person name="Podsiadlowski L."/>
            <person name="Martin S."/>
            <person name="Oeyen J.P."/>
            <person name="Donath A."/>
            <person name="Petersen M."/>
            <person name="Wilbrandt J."/>
            <person name="Misof B."/>
            <person name="Liedtke D."/>
            <person name="Thamm M."/>
            <person name="Scheiner R."/>
            <person name="Schmitt T."/>
            <person name="Niehuis O."/>
        </authorList>
    </citation>
    <scope>NUCLEOTIDE SEQUENCE</scope>
    <source>
        <strain evidence="12">GBR_01_08_01A</strain>
    </source>
</reference>
<evidence type="ECO:0000256" key="5">
    <source>
        <dbReference type="ARBA" id="ARBA00022927"/>
    </source>
</evidence>
<evidence type="ECO:0000256" key="3">
    <source>
        <dbReference type="ARBA" id="ARBA00022737"/>
    </source>
</evidence>
<dbReference type="CDD" id="cd13170">
    <property type="entry name" value="RanBD_NUP50"/>
    <property type="match status" value="1"/>
</dbReference>
<feature type="region of interest" description="Disordered" evidence="10">
    <location>
        <begin position="340"/>
        <end position="377"/>
    </location>
</feature>
<name>A0AAD9RXM1_9HYME</name>
<sequence>MATKRAATTELNHENWNEEREPEDAGTFGKASDEVLQKRVIKAARRRLAPTDETSKGAFGGFTGFKTATTSASASPFSFLASMSNTFTSTSPSVSNTNSGITKSPENGTGKTENVPQIKSSLPENDKDRAEQENEKSPKKSSEYFAQLKGLNESVAQWIKTHVDSNPFCILTPIYKDYEKYLNEIELKYGNESTKSKHAEQTPSGTDATKGNNSKDSSNKTESDSASSSSLSTKANIGISDWKQEKSIFGNVSTNTKSIFDAKSSGKSIFDKPSSEKNPLLTKPNLGSEVKEGDSESKSDKICTSLSFTSSSTATFSFGQSSTTTSSSAGFSFGNTKPFSFGTQVVKPQDNEEKTESEAKEDEDDEPPKPDFKPVTEEGAIYEQRCKVFIKKDGTFSDRGIGTLFLKPTPNEKMQLIVRAENTLGNLLINTLLTKSIPTQRMNKNTIMMVCLPDSQPPPTPVLLRVKTSEDADVLLETLDKHKK</sequence>
<feature type="region of interest" description="Disordered" evidence="10">
    <location>
        <begin position="193"/>
        <end position="231"/>
    </location>
</feature>
<dbReference type="Pfam" id="PF08911">
    <property type="entry name" value="NUP50"/>
    <property type="match status" value="1"/>
</dbReference>
<dbReference type="GO" id="GO:0051028">
    <property type="term" value="P:mRNA transport"/>
    <property type="evidence" value="ECO:0007669"/>
    <property type="project" value="UniProtKB-KW"/>
</dbReference>
<dbReference type="InterPro" id="IPR000156">
    <property type="entry name" value="Ran_bind_dom"/>
</dbReference>
<feature type="domain" description="RanBD1" evidence="11">
    <location>
        <begin position="372"/>
        <end position="482"/>
    </location>
</feature>
<keyword evidence="7" id="KW-0811">Translocation</keyword>
<dbReference type="InterPro" id="IPR015007">
    <property type="entry name" value="NUP2/50/61"/>
</dbReference>
<protein>
    <recommendedName>
        <fullName evidence="11">RanBD1 domain-containing protein</fullName>
    </recommendedName>
</protein>
<keyword evidence="4" id="KW-0509">mRNA transport</keyword>
<evidence type="ECO:0000313" key="12">
    <source>
        <dbReference type="EMBL" id="KAK2587473.1"/>
    </source>
</evidence>
<keyword evidence="6" id="KW-0007">Acetylation</keyword>
<dbReference type="Gene3D" id="2.30.29.30">
    <property type="entry name" value="Pleckstrin-homology domain (PH domain)/Phosphotyrosine-binding domain (PTB)"/>
    <property type="match status" value="1"/>
</dbReference>
<feature type="compositionally biased region" description="Basic and acidic residues" evidence="10">
    <location>
        <begin position="349"/>
        <end position="358"/>
    </location>
</feature>
<dbReference type="PANTHER" id="PTHR23138:SF141">
    <property type="entry name" value="NUCLEAR PORE COMPLEX PROTEIN NUP50"/>
    <property type="match status" value="1"/>
</dbReference>
<evidence type="ECO:0000256" key="7">
    <source>
        <dbReference type="ARBA" id="ARBA00023010"/>
    </source>
</evidence>
<feature type="region of interest" description="Disordered" evidence="10">
    <location>
        <begin position="1"/>
        <end position="31"/>
    </location>
</feature>
<keyword evidence="13" id="KW-1185">Reference proteome</keyword>
<evidence type="ECO:0000256" key="8">
    <source>
        <dbReference type="ARBA" id="ARBA00023132"/>
    </source>
</evidence>
<evidence type="ECO:0000256" key="2">
    <source>
        <dbReference type="ARBA" id="ARBA00022448"/>
    </source>
</evidence>